<dbReference type="InterPro" id="IPR006067">
    <property type="entry name" value="NO2/SO3_Rdtase_4Fe4S_dom"/>
</dbReference>
<keyword evidence="10" id="KW-1185">Reference proteome</keyword>
<reference evidence="9" key="1">
    <citation type="submission" date="2023-07" db="EMBL/GenBank/DDBJ databases">
        <title>Genomic Encyclopedia of Type Strains, Phase IV (KMG-IV): sequencing the most valuable type-strain genomes for metagenomic binning, comparative biology and taxonomic classification.</title>
        <authorList>
            <person name="Goeker M."/>
        </authorList>
    </citation>
    <scope>NUCLEOTIDE SEQUENCE</scope>
    <source>
        <strain evidence="9">DSM 24202</strain>
    </source>
</reference>
<gene>
    <name evidence="9" type="ORF">J3R75_000956</name>
</gene>
<keyword evidence="4" id="KW-0479">Metal-binding</keyword>
<dbReference type="SUPFAM" id="SSF55124">
    <property type="entry name" value="Nitrite/Sulfite reductase N-terminal domain-like"/>
    <property type="match status" value="1"/>
</dbReference>
<evidence type="ECO:0000256" key="7">
    <source>
        <dbReference type="ARBA" id="ARBA00023014"/>
    </source>
</evidence>
<comment type="similarity">
    <text evidence="1">Belongs to the nitrite and sulfite reductase 4Fe-4S domain family.</text>
</comment>
<dbReference type="AlphaFoldDB" id="A0AAE4AM02"/>
<dbReference type="GO" id="GO:0046872">
    <property type="term" value="F:metal ion binding"/>
    <property type="evidence" value="ECO:0007669"/>
    <property type="project" value="UniProtKB-KW"/>
</dbReference>
<dbReference type="InterPro" id="IPR006066">
    <property type="entry name" value="NO2/SO3_Rdtase_FeS/sirohaem_BS"/>
</dbReference>
<dbReference type="PROSITE" id="PS00198">
    <property type="entry name" value="4FE4S_FER_1"/>
    <property type="match status" value="1"/>
</dbReference>
<dbReference type="PROSITE" id="PS51379">
    <property type="entry name" value="4FE4S_FER_2"/>
    <property type="match status" value="2"/>
</dbReference>
<dbReference type="Gene3D" id="3.30.413.10">
    <property type="entry name" value="Sulfite Reductase Hemoprotein, domain 1"/>
    <property type="match status" value="1"/>
</dbReference>
<keyword evidence="5" id="KW-0560">Oxidoreductase</keyword>
<dbReference type="InterPro" id="IPR017900">
    <property type="entry name" value="4Fe4S_Fe_S_CS"/>
</dbReference>
<accession>A0AAE4AM02</accession>
<dbReference type="Pfam" id="PF03460">
    <property type="entry name" value="NIR_SIR_ferr"/>
    <property type="match status" value="1"/>
</dbReference>
<keyword evidence="2" id="KW-0004">4Fe-4S</keyword>
<dbReference type="EMBL" id="JAUSVL010000001">
    <property type="protein sequence ID" value="MDQ0288849.1"/>
    <property type="molecule type" value="Genomic_DNA"/>
</dbReference>
<dbReference type="PROSITE" id="PS00365">
    <property type="entry name" value="NIR_SIR"/>
    <property type="match status" value="1"/>
</dbReference>
<dbReference type="Pfam" id="PF01077">
    <property type="entry name" value="NIR_SIR"/>
    <property type="match status" value="1"/>
</dbReference>
<dbReference type="NCBIfam" id="TIGR02912">
    <property type="entry name" value="sulfite_red_C"/>
    <property type="match status" value="1"/>
</dbReference>
<dbReference type="InterPro" id="IPR045854">
    <property type="entry name" value="NO2/SO3_Rdtase_4Fe4S_sf"/>
</dbReference>
<feature type="domain" description="4Fe-4S ferredoxin-type" evidence="8">
    <location>
        <begin position="163"/>
        <end position="193"/>
    </location>
</feature>
<dbReference type="InterPro" id="IPR005117">
    <property type="entry name" value="NiRdtase/SiRdtase_haem-b_fer"/>
</dbReference>
<dbReference type="InterPro" id="IPR014261">
    <property type="entry name" value="Sulphite_reductase_C"/>
</dbReference>
<dbReference type="PRINTS" id="PR00397">
    <property type="entry name" value="SIROHAEM"/>
</dbReference>
<dbReference type="PANTHER" id="PTHR11493:SF54">
    <property type="entry name" value="ANAEROBIC SULFITE REDUCTASE SUBUNIT C"/>
    <property type="match status" value="1"/>
</dbReference>
<comment type="caution">
    <text evidence="9">The sequence shown here is derived from an EMBL/GenBank/DDBJ whole genome shotgun (WGS) entry which is preliminary data.</text>
</comment>
<dbReference type="GO" id="GO:0051539">
    <property type="term" value="F:4 iron, 4 sulfur cluster binding"/>
    <property type="evidence" value="ECO:0007669"/>
    <property type="project" value="UniProtKB-KW"/>
</dbReference>
<feature type="domain" description="4Fe-4S ferredoxin-type" evidence="8">
    <location>
        <begin position="195"/>
        <end position="224"/>
    </location>
</feature>
<dbReference type="GO" id="GO:0016002">
    <property type="term" value="F:sulfite reductase activity"/>
    <property type="evidence" value="ECO:0007669"/>
    <property type="project" value="TreeGrafter"/>
</dbReference>
<evidence type="ECO:0000313" key="9">
    <source>
        <dbReference type="EMBL" id="MDQ0288849.1"/>
    </source>
</evidence>
<evidence type="ECO:0000256" key="5">
    <source>
        <dbReference type="ARBA" id="ARBA00023002"/>
    </source>
</evidence>
<keyword evidence="3" id="KW-0349">Heme</keyword>
<evidence type="ECO:0000313" key="10">
    <source>
        <dbReference type="Proteomes" id="UP001238163"/>
    </source>
</evidence>
<dbReference type="InterPro" id="IPR045169">
    <property type="entry name" value="NO2/SO3_Rdtase_4Fe4S_prot"/>
</dbReference>
<dbReference type="PANTHER" id="PTHR11493">
    <property type="entry name" value="SULFITE REDUCTASE [NADPH] SUBUNIT BETA-RELATED"/>
    <property type="match status" value="1"/>
</dbReference>
<dbReference type="SUPFAM" id="SSF56014">
    <property type="entry name" value="Nitrite and sulphite reductase 4Fe-4S domain-like"/>
    <property type="match status" value="1"/>
</dbReference>
<dbReference type="Gene3D" id="3.30.70.20">
    <property type="match status" value="1"/>
</dbReference>
<organism evidence="9 10">
    <name type="scientific">Oligosphaera ethanolica</name>
    <dbReference type="NCBI Taxonomy" id="760260"/>
    <lineage>
        <taxon>Bacteria</taxon>
        <taxon>Pseudomonadati</taxon>
        <taxon>Lentisphaerota</taxon>
        <taxon>Oligosphaeria</taxon>
        <taxon>Oligosphaerales</taxon>
        <taxon>Oligosphaeraceae</taxon>
        <taxon>Oligosphaera</taxon>
    </lineage>
</organism>
<dbReference type="Proteomes" id="UP001238163">
    <property type="component" value="Unassembled WGS sequence"/>
</dbReference>
<dbReference type="GO" id="GO:0050311">
    <property type="term" value="F:sulfite reductase (ferredoxin) activity"/>
    <property type="evidence" value="ECO:0007669"/>
    <property type="project" value="TreeGrafter"/>
</dbReference>
<dbReference type="GO" id="GO:0020037">
    <property type="term" value="F:heme binding"/>
    <property type="evidence" value="ECO:0007669"/>
    <property type="project" value="InterPro"/>
</dbReference>
<evidence type="ECO:0000256" key="2">
    <source>
        <dbReference type="ARBA" id="ARBA00022485"/>
    </source>
</evidence>
<name>A0AAE4AM02_9BACT</name>
<dbReference type="GO" id="GO:0009337">
    <property type="term" value="C:sulfite reductase complex (NADPH)"/>
    <property type="evidence" value="ECO:0007669"/>
    <property type="project" value="TreeGrafter"/>
</dbReference>
<evidence type="ECO:0000256" key="6">
    <source>
        <dbReference type="ARBA" id="ARBA00023004"/>
    </source>
</evidence>
<protein>
    <submittedName>
        <fullName evidence="9">Anaerobic sulfite reductase subunit C</fullName>
    </submittedName>
</protein>
<dbReference type="SUPFAM" id="SSF54862">
    <property type="entry name" value="4Fe-4S ferredoxins"/>
    <property type="match status" value="1"/>
</dbReference>
<sequence>MDINTKKVKKNAFRITRHRGITALRIRVPGGHLASSYLSLIQELADTYGNGTVHLTARQGFEVPGIAFAAMPEINRKIRPLLEMLGIPLDNPDGGYPAAGARNISACIGNRVCPFANYDTTALAQRIERELYPNDLHFKVAVTGCPNDCAKAHLQDFGVIGMTEPQYDESRCISCLACVKNCKRRVTGALSEENFAIRRSDDLCIGCGECVLKCPTGAMTRSTTRFYRLVIMGRTGKKQPRLAQTFLDWAEEDAVVQVIKNTVPFVEKHIDRGLDKEHIGYIVDRVGYPAFRDAVLAGITLHPKTRVAAWIDFGGTSYRRDINLKQP</sequence>
<keyword evidence="6" id="KW-0408">Iron</keyword>
<evidence type="ECO:0000256" key="3">
    <source>
        <dbReference type="ARBA" id="ARBA00022617"/>
    </source>
</evidence>
<evidence type="ECO:0000259" key="8">
    <source>
        <dbReference type="PROSITE" id="PS51379"/>
    </source>
</evidence>
<dbReference type="Gene3D" id="3.90.480.10">
    <property type="entry name" value="Sulfite Reductase Hemoprotein,Domain 2"/>
    <property type="match status" value="1"/>
</dbReference>
<dbReference type="Pfam" id="PF00037">
    <property type="entry name" value="Fer4"/>
    <property type="match status" value="1"/>
</dbReference>
<evidence type="ECO:0000256" key="4">
    <source>
        <dbReference type="ARBA" id="ARBA00022723"/>
    </source>
</evidence>
<dbReference type="GO" id="GO:0000103">
    <property type="term" value="P:sulfate assimilation"/>
    <property type="evidence" value="ECO:0007669"/>
    <property type="project" value="TreeGrafter"/>
</dbReference>
<dbReference type="RefSeq" id="WP_307260183.1">
    <property type="nucleotide sequence ID" value="NZ_JAUSVL010000001.1"/>
</dbReference>
<dbReference type="InterPro" id="IPR036136">
    <property type="entry name" value="Nit/Sulf_reduc_fer-like_dom_sf"/>
</dbReference>
<keyword evidence="7" id="KW-0411">Iron-sulfur</keyword>
<dbReference type="InterPro" id="IPR017896">
    <property type="entry name" value="4Fe4S_Fe-S-bd"/>
</dbReference>
<proteinExistence type="inferred from homology"/>
<evidence type="ECO:0000256" key="1">
    <source>
        <dbReference type="ARBA" id="ARBA00010429"/>
    </source>
</evidence>